<accession>A0A7C8IEU7</accession>
<reference evidence="1 2" key="1">
    <citation type="submission" date="2020-01" db="EMBL/GenBank/DDBJ databases">
        <authorList>
            <consortium name="DOE Joint Genome Institute"/>
            <person name="Haridas S."/>
            <person name="Albert R."/>
            <person name="Binder M."/>
            <person name="Bloem J."/>
            <person name="Labutti K."/>
            <person name="Salamov A."/>
            <person name="Andreopoulos B."/>
            <person name="Baker S.E."/>
            <person name="Barry K."/>
            <person name="Bills G."/>
            <person name="Bluhm B.H."/>
            <person name="Cannon C."/>
            <person name="Castanera R."/>
            <person name="Culley D.E."/>
            <person name="Daum C."/>
            <person name="Ezra D."/>
            <person name="Gonzalez J.B."/>
            <person name="Henrissat B."/>
            <person name="Kuo A."/>
            <person name="Liang C."/>
            <person name="Lipzen A."/>
            <person name="Lutzoni F."/>
            <person name="Magnuson J."/>
            <person name="Mondo S."/>
            <person name="Nolan M."/>
            <person name="Ohm R."/>
            <person name="Pangilinan J."/>
            <person name="Park H.-J.H."/>
            <person name="Ramirez L."/>
            <person name="Alfaro M."/>
            <person name="Sun H."/>
            <person name="Tritt A."/>
            <person name="Yoshinaga Y."/>
            <person name="Zwiers L.-H.L."/>
            <person name="Turgeon B.G."/>
            <person name="Goodwin S.B."/>
            <person name="Spatafora J.W."/>
            <person name="Crous P.W."/>
            <person name="Grigoriev I.V."/>
        </authorList>
    </citation>
    <scope>NUCLEOTIDE SEQUENCE [LARGE SCALE GENOMIC DNA]</scope>
    <source>
        <strain evidence="1 2">CBS 611.86</strain>
    </source>
</reference>
<organism evidence="1 2">
    <name type="scientific">Massariosphaeria phaeospora</name>
    <dbReference type="NCBI Taxonomy" id="100035"/>
    <lineage>
        <taxon>Eukaryota</taxon>
        <taxon>Fungi</taxon>
        <taxon>Dikarya</taxon>
        <taxon>Ascomycota</taxon>
        <taxon>Pezizomycotina</taxon>
        <taxon>Dothideomycetes</taxon>
        <taxon>Pleosporomycetidae</taxon>
        <taxon>Pleosporales</taxon>
        <taxon>Pleosporales incertae sedis</taxon>
        <taxon>Massariosphaeria</taxon>
    </lineage>
</organism>
<evidence type="ECO:0000313" key="1">
    <source>
        <dbReference type="EMBL" id="KAF2877628.1"/>
    </source>
</evidence>
<proteinExistence type="predicted"/>
<gene>
    <name evidence="1" type="ORF">BDV95DRAFT_614758</name>
</gene>
<evidence type="ECO:0000313" key="2">
    <source>
        <dbReference type="Proteomes" id="UP000481861"/>
    </source>
</evidence>
<dbReference type="EMBL" id="JAADJZ010000002">
    <property type="protein sequence ID" value="KAF2877628.1"/>
    <property type="molecule type" value="Genomic_DNA"/>
</dbReference>
<evidence type="ECO:0008006" key="3">
    <source>
        <dbReference type="Google" id="ProtNLM"/>
    </source>
</evidence>
<sequence>MANLATVALATLAILLPSIYFLVSERTRPTRMSAPAPTPHIATFHAFLRAYSTLSPATLTANASPAFTHSVLPSSLGLPARTLDPFKQHAGMILSLFSSFSMTPQPSPSAVHYSRDTNTVVAHCKMGGVINGESEQGKKLVDSGVSEWWTECVMFVRMDEGGREVVEVREFVHSAKAEELKRRMMGLLES</sequence>
<dbReference type="Proteomes" id="UP000481861">
    <property type="component" value="Unassembled WGS sequence"/>
</dbReference>
<dbReference type="OrthoDB" id="3758478at2759"/>
<keyword evidence="2" id="KW-1185">Reference proteome</keyword>
<comment type="caution">
    <text evidence="1">The sequence shown here is derived from an EMBL/GenBank/DDBJ whole genome shotgun (WGS) entry which is preliminary data.</text>
</comment>
<name>A0A7C8IEU7_9PLEO</name>
<protein>
    <recommendedName>
        <fullName evidence="3">SnoaL-like domain-containing protein</fullName>
    </recommendedName>
</protein>
<dbReference type="AlphaFoldDB" id="A0A7C8IEU7"/>